<organism evidence="1">
    <name type="scientific">Neisseria gonorrhoeae</name>
    <dbReference type="NCBI Taxonomy" id="485"/>
    <lineage>
        <taxon>Bacteria</taxon>
        <taxon>Pseudomonadati</taxon>
        <taxon>Pseudomonadota</taxon>
        <taxon>Betaproteobacteria</taxon>
        <taxon>Neisseriales</taxon>
        <taxon>Neisseriaceae</taxon>
        <taxon>Neisseria</taxon>
    </lineage>
</organism>
<protein>
    <submittedName>
        <fullName evidence="1">Protein PonA</fullName>
    </submittedName>
</protein>
<dbReference type="SUPFAM" id="SSF56601">
    <property type="entry name" value="beta-lactamase/transpeptidase-like"/>
    <property type="match status" value="1"/>
</dbReference>
<dbReference type="EMBL" id="UGRI01000001">
    <property type="protein sequence ID" value="SUA24756.1"/>
    <property type="molecule type" value="Genomic_DNA"/>
</dbReference>
<dbReference type="InterPro" id="IPR012338">
    <property type="entry name" value="Beta-lactam/transpept-like"/>
</dbReference>
<gene>
    <name evidence="1" type="primary">mrcA_2</name>
    <name evidence="1" type="ORF">NCTC11421_02760</name>
</gene>
<accession>A0A378W1V6</accession>
<sequence length="148" mass="16322">MSKSEDVEETVSQYLSGLYTVDKMVPAVVLDVTKRKMSSYSCPAAGGLRLTGAPWVLRPERSIMRKWGGPYPQGRGHPCQNNGGRWAVVQEPLLQGALVSLDAKTGAARALVGGYDFHSKHSIVPFRQCGSRVRPLSRLSIRRHYLRG</sequence>
<dbReference type="AlphaFoldDB" id="A0A378W1V6"/>
<evidence type="ECO:0000313" key="1">
    <source>
        <dbReference type="EMBL" id="SUA24756.1"/>
    </source>
</evidence>
<name>A0A378W1V6_NEIGO</name>
<proteinExistence type="predicted"/>
<reference evidence="1" key="1">
    <citation type="submission" date="2018-06" db="EMBL/GenBank/DDBJ databases">
        <authorList>
            <consortium name="Pathogen Informatics"/>
            <person name="Doyle S."/>
        </authorList>
    </citation>
    <scope>NUCLEOTIDE SEQUENCE [LARGE SCALE GENOMIC DNA]</scope>
    <source>
        <strain evidence="1">NCTC11421</strain>
    </source>
</reference>
<dbReference type="Gene3D" id="3.40.710.10">
    <property type="entry name" value="DD-peptidase/beta-lactamase superfamily"/>
    <property type="match status" value="1"/>
</dbReference>